<dbReference type="GO" id="GO:0005737">
    <property type="term" value="C:cytoplasm"/>
    <property type="evidence" value="ECO:0007669"/>
    <property type="project" value="TreeGrafter"/>
</dbReference>
<evidence type="ECO:0000313" key="5">
    <source>
        <dbReference type="Proteomes" id="UP000654075"/>
    </source>
</evidence>
<accession>A0A813GMA1</accession>
<organism evidence="4 5">
    <name type="scientific">Polarella glacialis</name>
    <name type="common">Dinoflagellate</name>
    <dbReference type="NCBI Taxonomy" id="89957"/>
    <lineage>
        <taxon>Eukaryota</taxon>
        <taxon>Sar</taxon>
        <taxon>Alveolata</taxon>
        <taxon>Dinophyceae</taxon>
        <taxon>Suessiales</taxon>
        <taxon>Suessiaceae</taxon>
        <taxon>Polarella</taxon>
    </lineage>
</organism>
<keyword evidence="1" id="KW-0506">mRNA capping</keyword>
<comment type="caution">
    <text evidence="4">The sequence shown here is derived from an EMBL/GenBank/DDBJ whole genome shotgun (WGS) entry which is preliminary data.</text>
</comment>
<comment type="catalytic activity">
    <reaction evidence="1">
        <text>a 5'-end (N(7)-methyl 5'-triphosphoguanosine)-ribonucleoside in mRNA + S-adenosyl-L-methionine = a 5'-end (N(7)-methyl 5'-triphosphoguanosine)-(2'-O-methyl-ribonucleoside) in mRNA + S-adenosyl-L-homocysteine + H(+)</text>
        <dbReference type="Rhea" id="RHEA:67020"/>
        <dbReference type="Rhea" id="RHEA-COMP:17167"/>
        <dbReference type="Rhea" id="RHEA-COMP:17168"/>
        <dbReference type="ChEBI" id="CHEBI:15378"/>
        <dbReference type="ChEBI" id="CHEBI:57856"/>
        <dbReference type="ChEBI" id="CHEBI:59789"/>
        <dbReference type="ChEBI" id="CHEBI:156461"/>
        <dbReference type="ChEBI" id="CHEBI:167609"/>
        <dbReference type="EC" id="2.1.1.57"/>
    </reaction>
</comment>
<feature type="compositionally biased region" description="Basic and acidic residues" evidence="2">
    <location>
        <begin position="615"/>
        <end position="630"/>
    </location>
</feature>
<dbReference type="EC" id="2.1.1.57" evidence="1"/>
<feature type="compositionally biased region" description="Gly residues" evidence="2">
    <location>
        <begin position="667"/>
        <end position="677"/>
    </location>
</feature>
<keyword evidence="5" id="KW-1185">Reference proteome</keyword>
<dbReference type="GO" id="GO:0032259">
    <property type="term" value="P:methylation"/>
    <property type="evidence" value="ECO:0007669"/>
    <property type="project" value="UniProtKB-KW"/>
</dbReference>
<comment type="function">
    <text evidence="1">S-adenosyl-L-methionine-dependent methyltransferase that mediates RNA cap1 2'-O-ribose methylation to the 5'-cap structure of RNAs. Methylates the ribose of the first nucleotide of a m(7)GpppG-capped mRNA to produce m(7)GpppNmp (cap1).</text>
</comment>
<feature type="compositionally biased region" description="Polar residues" evidence="2">
    <location>
        <begin position="54"/>
        <end position="91"/>
    </location>
</feature>
<keyword evidence="1" id="KW-0507">mRNA processing</keyword>
<sequence>MAFLLPQRFVGSQVSQVSEPAPSTPRKGKEEDLTNCDLSRLLMMASPLRAGLGRSSTAAASPSKEPQSPSRSTAPSLANIATPTRVRQSPSPAVKEKARLPPVVSVYRMPARGCAIVTLRDKAVLELSVAMRVAVVDGVCVEVRRHVRKAKEADDGEATEGVFVAWGHRVARRVDVSEEGIEAYFNGLSAVSEPEGLDFKRPFEEQLQLFELSSEGPLQMDTLPTVDTALAARMLEGPHGRADLVRNLWEAKEQLDEMWNKPPPPMGRSLMQRVARDQLFPHSGKEGEKHENRAGEKLEELAMAVGLLDGVPAGSAFLDLCGGPGAWSQFLLSKPELAMRGFGFTLRSGSGDAKDWQAEEKDDWYSDLLENPKWTALWGSDGTGDLLKPQNLEHSTAQLRKQGGVFLCVADGGFSDKAIPANLLELYFYRLFLAELLTAASCLVQGGRFVCKLYTSCSTATSSLLFLTTRLFDYVAIVKPMTSRVAGPERYLYASGFRPGAETEEVRAALTRSQELGGGAGPLQVPLLSPVVAATELAKDEGFSQQLSAMVAGLCERQAGSLFAIVERAEELEEIALDAAEEAREGSRRWAIVAAAQREAAAAAAAEAAMNSPWQEHRHSDRHSDRRGERLSGFGGYSTHSGYGSKGRGKGGKGGKGGSKGGDRSRQGGGRSWNGFQ</sequence>
<dbReference type="GO" id="GO:0005634">
    <property type="term" value="C:nucleus"/>
    <property type="evidence" value="ECO:0007669"/>
    <property type="project" value="UniProtKB-SubCell"/>
</dbReference>
<keyword evidence="1" id="KW-0539">Nucleus</keyword>
<evidence type="ECO:0000256" key="1">
    <source>
        <dbReference type="RuleBase" id="RU368012"/>
    </source>
</evidence>
<name>A0A813GMA1_POLGL</name>
<feature type="region of interest" description="Disordered" evidence="2">
    <location>
        <begin position="50"/>
        <end position="97"/>
    </location>
</feature>
<evidence type="ECO:0000256" key="2">
    <source>
        <dbReference type="SAM" id="MobiDB-lite"/>
    </source>
</evidence>
<feature type="region of interest" description="Disordered" evidence="2">
    <location>
        <begin position="12"/>
        <end position="36"/>
    </location>
</feature>
<feature type="region of interest" description="Disordered" evidence="2">
    <location>
        <begin position="604"/>
        <end position="677"/>
    </location>
</feature>
<evidence type="ECO:0000259" key="3">
    <source>
        <dbReference type="Pfam" id="PF01728"/>
    </source>
</evidence>
<keyword evidence="1" id="KW-0489">Methyltransferase</keyword>
<dbReference type="AlphaFoldDB" id="A0A813GMA1"/>
<keyword evidence="1" id="KW-0949">S-adenosyl-L-methionine</keyword>
<keyword evidence="1" id="KW-0808">Transferase</keyword>
<reference evidence="4" key="1">
    <citation type="submission" date="2021-02" db="EMBL/GenBank/DDBJ databases">
        <authorList>
            <person name="Dougan E. K."/>
            <person name="Rhodes N."/>
            <person name="Thang M."/>
            <person name="Chan C."/>
        </authorList>
    </citation>
    <scope>NUCLEOTIDE SEQUENCE</scope>
</reference>
<dbReference type="PANTHER" id="PTHR16121">
    <property type="entry name" value="CAP-SPECIFIC MRNA (NUCLEOSIDE-2'-O-)-METHYLTRANSFERASE 1-RELATED"/>
    <property type="match status" value="1"/>
</dbReference>
<proteinExistence type="predicted"/>
<comment type="subcellular location">
    <subcellularLocation>
        <location evidence="1">Nucleus</location>
    </subcellularLocation>
</comment>
<protein>
    <recommendedName>
        <fullName evidence="1">Cap-specific mRNA (nucleoside-2'-O-)-methyltransferase 1</fullName>
        <ecNumber evidence="1">2.1.1.57</ecNumber>
    </recommendedName>
    <alternativeName>
        <fullName evidence="1">Cap1 2'O-ribose methyltransferase 1</fullName>
    </alternativeName>
</protein>
<dbReference type="InterPro" id="IPR029063">
    <property type="entry name" value="SAM-dependent_MTases_sf"/>
</dbReference>
<dbReference type="OrthoDB" id="10251234at2759"/>
<feature type="domain" description="Ribosomal RNA methyltransferase FtsJ" evidence="3">
    <location>
        <begin position="292"/>
        <end position="497"/>
    </location>
</feature>
<gene>
    <name evidence="4" type="ORF">PGLA1383_LOCUS44451</name>
</gene>
<dbReference type="Proteomes" id="UP000654075">
    <property type="component" value="Unassembled WGS sequence"/>
</dbReference>
<dbReference type="InterPro" id="IPR050851">
    <property type="entry name" value="mRNA_Cap_2O-Ribose_MeTrfase"/>
</dbReference>
<dbReference type="GO" id="GO:0016556">
    <property type="term" value="P:mRNA modification"/>
    <property type="evidence" value="ECO:0007669"/>
    <property type="project" value="UniProtKB-UniRule"/>
</dbReference>
<dbReference type="GO" id="GO:0004483">
    <property type="term" value="F:methyltransferase cap1 activity"/>
    <property type="evidence" value="ECO:0007669"/>
    <property type="project" value="UniProtKB-UniRule"/>
</dbReference>
<dbReference type="GO" id="GO:0003676">
    <property type="term" value="F:nucleic acid binding"/>
    <property type="evidence" value="ECO:0007669"/>
    <property type="project" value="UniProtKB-UniRule"/>
</dbReference>
<dbReference type="PANTHER" id="PTHR16121:SF0">
    <property type="entry name" value="CAP-SPECIFIC MRNA (NUCLEOSIDE-2'-O-)-METHYLTRANSFERASE 1"/>
    <property type="match status" value="1"/>
</dbReference>
<dbReference type="GO" id="GO:0006370">
    <property type="term" value="P:7-methylguanosine mRNA capping"/>
    <property type="evidence" value="ECO:0007669"/>
    <property type="project" value="UniProtKB-UniRule"/>
</dbReference>
<dbReference type="InterPro" id="IPR002877">
    <property type="entry name" value="RNA_MeTrfase_FtsJ_dom"/>
</dbReference>
<evidence type="ECO:0000313" key="4">
    <source>
        <dbReference type="EMBL" id="CAE8627720.1"/>
    </source>
</evidence>
<dbReference type="Gene3D" id="3.40.50.12760">
    <property type="match status" value="1"/>
</dbReference>
<dbReference type="EMBL" id="CAJNNV010029252">
    <property type="protein sequence ID" value="CAE8627720.1"/>
    <property type="molecule type" value="Genomic_DNA"/>
</dbReference>
<dbReference type="Pfam" id="PF01728">
    <property type="entry name" value="FtsJ"/>
    <property type="match status" value="1"/>
</dbReference>
<dbReference type="SUPFAM" id="SSF53335">
    <property type="entry name" value="S-adenosyl-L-methionine-dependent methyltransferases"/>
    <property type="match status" value="1"/>
</dbReference>